<name>A0A8C4QYH6_EPTBU</name>
<evidence type="ECO:0000259" key="5">
    <source>
        <dbReference type="PROSITE" id="PS51842"/>
    </source>
</evidence>
<dbReference type="OMA" id="EMTTYRK"/>
<evidence type="ECO:0000256" key="1">
    <source>
        <dbReference type="ARBA" id="ARBA00022754"/>
    </source>
</evidence>
<dbReference type="InterPro" id="IPR018039">
    <property type="entry name" value="IF_conserved"/>
</dbReference>
<proteinExistence type="inferred from homology"/>
<dbReference type="GeneTree" id="ENSGT00390000007224"/>
<dbReference type="GO" id="GO:0045109">
    <property type="term" value="P:intermediate filament organization"/>
    <property type="evidence" value="ECO:0007669"/>
    <property type="project" value="TreeGrafter"/>
</dbReference>
<dbReference type="Gene3D" id="1.20.5.500">
    <property type="entry name" value="Single helix bin"/>
    <property type="match status" value="1"/>
</dbReference>
<dbReference type="GO" id="GO:0005737">
    <property type="term" value="C:cytoplasm"/>
    <property type="evidence" value="ECO:0007669"/>
    <property type="project" value="TreeGrafter"/>
</dbReference>
<keyword evidence="2 4" id="KW-0175">Coiled coil</keyword>
<dbReference type="SMART" id="SM01391">
    <property type="entry name" value="Filament"/>
    <property type="match status" value="1"/>
</dbReference>
<feature type="coiled-coil region" evidence="4">
    <location>
        <begin position="22"/>
        <end position="154"/>
    </location>
</feature>
<evidence type="ECO:0000313" key="7">
    <source>
        <dbReference type="Proteomes" id="UP000694388"/>
    </source>
</evidence>
<dbReference type="FunFam" id="1.20.5.500:FF:000001">
    <property type="entry name" value="Type II keratin 23"/>
    <property type="match status" value="1"/>
</dbReference>
<evidence type="ECO:0000256" key="2">
    <source>
        <dbReference type="ARBA" id="ARBA00023054"/>
    </source>
</evidence>
<dbReference type="PROSITE" id="PS00226">
    <property type="entry name" value="IF_ROD_1"/>
    <property type="match status" value="1"/>
</dbReference>
<dbReference type="InterPro" id="IPR039008">
    <property type="entry name" value="IF_rod_dom"/>
</dbReference>
<dbReference type="SUPFAM" id="SSF64593">
    <property type="entry name" value="Intermediate filament protein, coiled coil region"/>
    <property type="match status" value="1"/>
</dbReference>
<reference evidence="6" key="1">
    <citation type="submission" date="2025-08" db="UniProtKB">
        <authorList>
            <consortium name="Ensembl"/>
        </authorList>
    </citation>
    <scope>IDENTIFICATION</scope>
</reference>
<sequence length="370" mass="41635">MQSTAHPAALTVTSSSFSITALPSYIEKVRDLEQENRLLEVEIQTLRRSGGQPSGLRALFVAELRGLQALVQSSRQQRDMAVAERAALEAELAAVKKRYEEATGARRAAQDELEAFRPDVDKVTSRRLDLELQIELLERKLEFLKSVQSEEINELLAQIHGTTAKVEMEYALPDLTTALRDIRAQYEDIASKNLKELDDWYKAKFSDVAPTASQRVEDFHCLKKEVSDSKLLVQALERELDALKSRNLALMAQIKAAEDRHREEKAQKQVKVDELSAELASMRSEAAQHLQEYQDLLNVKMALDIEIATYRKLLEGEESRLSTTVMTTGFGSLVHGAGGHGALSESLRQDRMMETKECKTLHIRSSRSNI</sequence>
<keyword evidence="7" id="KW-1185">Reference proteome</keyword>
<comment type="similarity">
    <text evidence="3">Belongs to the intermediate filament family.</text>
</comment>
<protein>
    <recommendedName>
        <fullName evidence="5">IF rod domain-containing protein</fullName>
    </recommendedName>
</protein>
<dbReference type="PANTHER" id="PTHR45652:SF11">
    <property type="entry name" value="NOTOCHORD GRANULAR SURFACE"/>
    <property type="match status" value="1"/>
</dbReference>
<feature type="coiled-coil region" evidence="4">
    <location>
        <begin position="226"/>
        <end position="299"/>
    </location>
</feature>
<dbReference type="Proteomes" id="UP000694388">
    <property type="component" value="Unplaced"/>
</dbReference>
<reference evidence="6" key="2">
    <citation type="submission" date="2025-09" db="UniProtKB">
        <authorList>
            <consortium name="Ensembl"/>
        </authorList>
    </citation>
    <scope>IDENTIFICATION</scope>
</reference>
<dbReference type="InterPro" id="IPR050405">
    <property type="entry name" value="Intermediate_filament"/>
</dbReference>
<dbReference type="Pfam" id="PF00038">
    <property type="entry name" value="Filament"/>
    <property type="match status" value="1"/>
</dbReference>
<dbReference type="FunFam" id="1.20.5.170:FF:000002">
    <property type="entry name" value="Type I keratin KA11"/>
    <property type="match status" value="1"/>
</dbReference>
<dbReference type="Gene3D" id="1.20.5.170">
    <property type="match status" value="1"/>
</dbReference>
<accession>A0A8C4QYH6</accession>
<evidence type="ECO:0000256" key="4">
    <source>
        <dbReference type="SAM" id="Coils"/>
    </source>
</evidence>
<dbReference type="Gene3D" id="1.20.5.1160">
    <property type="entry name" value="Vasodilator-stimulated phosphoprotein"/>
    <property type="match status" value="1"/>
</dbReference>
<dbReference type="GO" id="GO:0005200">
    <property type="term" value="F:structural constituent of cytoskeleton"/>
    <property type="evidence" value="ECO:0007669"/>
    <property type="project" value="TreeGrafter"/>
</dbReference>
<feature type="domain" description="IF rod" evidence="5">
    <location>
        <begin position="24"/>
        <end position="321"/>
    </location>
</feature>
<dbReference type="AlphaFoldDB" id="A0A8C4QYH6"/>
<evidence type="ECO:0000313" key="6">
    <source>
        <dbReference type="Ensembl" id="ENSEBUP00000022526.1"/>
    </source>
</evidence>
<dbReference type="PROSITE" id="PS51842">
    <property type="entry name" value="IF_ROD_2"/>
    <property type="match status" value="1"/>
</dbReference>
<dbReference type="PANTHER" id="PTHR45652">
    <property type="entry name" value="GLIAL FIBRILLARY ACIDIC PROTEIN"/>
    <property type="match status" value="1"/>
</dbReference>
<organism evidence="6 7">
    <name type="scientific">Eptatretus burgeri</name>
    <name type="common">Inshore hagfish</name>
    <dbReference type="NCBI Taxonomy" id="7764"/>
    <lineage>
        <taxon>Eukaryota</taxon>
        <taxon>Metazoa</taxon>
        <taxon>Chordata</taxon>
        <taxon>Craniata</taxon>
        <taxon>Vertebrata</taxon>
        <taxon>Cyclostomata</taxon>
        <taxon>Myxini</taxon>
        <taxon>Myxiniformes</taxon>
        <taxon>Myxinidae</taxon>
        <taxon>Eptatretinae</taxon>
        <taxon>Eptatretus</taxon>
    </lineage>
</organism>
<dbReference type="Ensembl" id="ENSEBUT00000023102.1">
    <property type="protein sequence ID" value="ENSEBUP00000022526.1"/>
    <property type="gene ID" value="ENSEBUG00000013880.1"/>
</dbReference>
<evidence type="ECO:0000256" key="3">
    <source>
        <dbReference type="RuleBase" id="RU000685"/>
    </source>
</evidence>
<dbReference type="GO" id="GO:0005882">
    <property type="term" value="C:intermediate filament"/>
    <property type="evidence" value="ECO:0007669"/>
    <property type="project" value="UniProtKB-KW"/>
</dbReference>
<keyword evidence="1 3" id="KW-0403">Intermediate filament</keyword>